<sequence length="317" mass="33408">MASRDFLGVFGGGGSGGKGAPLEEGRSTEGGESDEIELGLGLSLGGRFGTDRSPDAKRPRLARSTSIASACSVSLGDGDGDGDGDPSPASPLQLLRTSSLPTDTEEERWRRREMQSRRRLEARRKMLGRRSSVGSSSLPGKPAKEDGGDVVNGLQLRRSTGSQGSTSANKQEQGVDRSAISQSADARSSTSENTKQNDMTPPATVAAGRPPNSATPEQPPLRTLGSLTTMRTNSTSDMKKSMMEDMPMVSSKIEGPGGKKIDGFLYRYRKGGEGVRIVCVCHGSFLTPAEFVKHAGGGDVSNPLRHIVVNPTPSTFL</sequence>
<evidence type="ECO:0000313" key="2">
    <source>
        <dbReference type="Proteomes" id="UP001732700"/>
    </source>
</evidence>
<dbReference type="EnsemblPlants" id="AVESA.00010b.r2.4CG1310290.1">
    <property type="protein sequence ID" value="AVESA.00010b.r2.4CG1310290.1.CDS"/>
    <property type="gene ID" value="AVESA.00010b.r2.4CG1310290"/>
</dbReference>
<name>A0ACD5WYP2_AVESA</name>
<organism evidence="1 2">
    <name type="scientific">Avena sativa</name>
    <name type="common">Oat</name>
    <dbReference type="NCBI Taxonomy" id="4498"/>
    <lineage>
        <taxon>Eukaryota</taxon>
        <taxon>Viridiplantae</taxon>
        <taxon>Streptophyta</taxon>
        <taxon>Embryophyta</taxon>
        <taxon>Tracheophyta</taxon>
        <taxon>Spermatophyta</taxon>
        <taxon>Magnoliopsida</taxon>
        <taxon>Liliopsida</taxon>
        <taxon>Poales</taxon>
        <taxon>Poaceae</taxon>
        <taxon>BOP clade</taxon>
        <taxon>Pooideae</taxon>
        <taxon>Poodae</taxon>
        <taxon>Poeae</taxon>
        <taxon>Poeae Chloroplast Group 1 (Aveneae type)</taxon>
        <taxon>Aveninae</taxon>
        <taxon>Avena</taxon>
    </lineage>
</organism>
<evidence type="ECO:0000313" key="1">
    <source>
        <dbReference type="EnsemblPlants" id="AVESA.00010b.r2.4CG1310290.1.CDS"/>
    </source>
</evidence>
<keyword evidence="2" id="KW-1185">Reference proteome</keyword>
<protein>
    <submittedName>
        <fullName evidence="1">Uncharacterized protein</fullName>
    </submittedName>
</protein>
<dbReference type="Proteomes" id="UP001732700">
    <property type="component" value="Chromosome 4C"/>
</dbReference>
<proteinExistence type="predicted"/>
<reference evidence="1" key="1">
    <citation type="submission" date="2021-05" db="EMBL/GenBank/DDBJ databases">
        <authorList>
            <person name="Scholz U."/>
            <person name="Mascher M."/>
            <person name="Fiebig A."/>
        </authorList>
    </citation>
    <scope>NUCLEOTIDE SEQUENCE [LARGE SCALE GENOMIC DNA]</scope>
</reference>
<accession>A0ACD5WYP2</accession>
<reference evidence="1" key="2">
    <citation type="submission" date="2025-09" db="UniProtKB">
        <authorList>
            <consortium name="EnsemblPlants"/>
        </authorList>
    </citation>
    <scope>IDENTIFICATION</scope>
</reference>